<dbReference type="Gene3D" id="2.30.170.20">
    <property type="entry name" value="Ribosomal protein L24e"/>
    <property type="match status" value="1"/>
</dbReference>
<dbReference type="OrthoDB" id="1727108at2759"/>
<dbReference type="SUPFAM" id="SSF57716">
    <property type="entry name" value="Glucocorticoid receptor-like (DNA-binding domain)"/>
    <property type="match status" value="1"/>
</dbReference>
<evidence type="ECO:0000256" key="4">
    <source>
        <dbReference type="SAM" id="MobiDB-lite"/>
    </source>
</evidence>
<evidence type="ECO:0000313" key="7">
    <source>
        <dbReference type="Proteomes" id="UP000789572"/>
    </source>
</evidence>
<dbReference type="AlphaFoldDB" id="A0A9N8ZX94"/>
<protein>
    <submittedName>
        <fullName evidence="6">8232_t:CDS:1</fullName>
    </submittedName>
</protein>
<dbReference type="CDD" id="cd00472">
    <property type="entry name" value="Ribosomal_L24e_L24"/>
    <property type="match status" value="1"/>
</dbReference>
<evidence type="ECO:0000313" key="6">
    <source>
        <dbReference type="EMBL" id="CAG8510368.1"/>
    </source>
</evidence>
<keyword evidence="3" id="KW-0687">Ribonucleoprotein</keyword>
<evidence type="ECO:0000256" key="2">
    <source>
        <dbReference type="ARBA" id="ARBA00022980"/>
    </source>
</evidence>
<dbReference type="InterPro" id="IPR000988">
    <property type="entry name" value="Ribosomal_eL24-rel_N"/>
</dbReference>
<proteinExistence type="inferred from homology"/>
<dbReference type="InterPro" id="IPR056366">
    <property type="entry name" value="Ribosomal_eL24"/>
</dbReference>
<name>A0A9N8ZX94_9GLOM</name>
<feature type="region of interest" description="Disordered" evidence="4">
    <location>
        <begin position="130"/>
        <end position="175"/>
    </location>
</feature>
<evidence type="ECO:0000256" key="3">
    <source>
        <dbReference type="ARBA" id="ARBA00023274"/>
    </source>
</evidence>
<organism evidence="6 7">
    <name type="scientific">Paraglomus occultum</name>
    <dbReference type="NCBI Taxonomy" id="144539"/>
    <lineage>
        <taxon>Eukaryota</taxon>
        <taxon>Fungi</taxon>
        <taxon>Fungi incertae sedis</taxon>
        <taxon>Mucoromycota</taxon>
        <taxon>Glomeromycotina</taxon>
        <taxon>Glomeromycetes</taxon>
        <taxon>Paraglomerales</taxon>
        <taxon>Paraglomeraceae</taxon>
        <taxon>Paraglomus</taxon>
    </lineage>
</organism>
<dbReference type="PANTHER" id="PTHR10792">
    <property type="entry name" value="60S RIBOSOMAL PROTEIN L24"/>
    <property type="match status" value="1"/>
</dbReference>
<dbReference type="GO" id="GO:0003735">
    <property type="term" value="F:structural constituent of ribosome"/>
    <property type="evidence" value="ECO:0007669"/>
    <property type="project" value="InterPro"/>
</dbReference>
<keyword evidence="7" id="KW-1185">Reference proteome</keyword>
<reference evidence="6" key="1">
    <citation type="submission" date="2021-06" db="EMBL/GenBank/DDBJ databases">
        <authorList>
            <person name="Kallberg Y."/>
            <person name="Tangrot J."/>
            <person name="Rosling A."/>
        </authorList>
    </citation>
    <scope>NUCLEOTIDE SEQUENCE</scope>
    <source>
        <strain evidence="6">IA702</strain>
    </source>
</reference>
<dbReference type="GO" id="GO:0002181">
    <property type="term" value="P:cytoplasmic translation"/>
    <property type="evidence" value="ECO:0007669"/>
    <property type="project" value="TreeGrafter"/>
</dbReference>
<gene>
    <name evidence="6" type="ORF">POCULU_LOCUS3037</name>
</gene>
<dbReference type="Gene3D" id="6.10.250.1270">
    <property type="match status" value="1"/>
</dbReference>
<comment type="caution">
    <text evidence="6">The sequence shown here is derived from an EMBL/GenBank/DDBJ whole genome shotgun (WGS) entry which is preliminary data.</text>
</comment>
<feature type="domain" description="Large ribosomal subunit protein eL24-related N-terminal" evidence="5">
    <location>
        <begin position="28"/>
        <end position="83"/>
    </location>
</feature>
<sequence length="175" mass="19757">MAAPTLPAPAERGASVQMELVNAENKERQIYPGKGKLYVRSDNKVFRLVGSKTESLFLQRLNPRKIAWTQVYRRMHKKGITEEVAKKRSRRTVKRQRDVVGATLEAIRDKRNQKPEVREAARLEALKAAKEKKRAEAAKKKAEKAKVTQASARGQQKISKQQARGVQAKASAKSR</sequence>
<dbReference type="Proteomes" id="UP000789572">
    <property type="component" value="Unassembled WGS sequence"/>
</dbReference>
<feature type="compositionally biased region" description="Basic and acidic residues" evidence="4">
    <location>
        <begin position="130"/>
        <end position="146"/>
    </location>
</feature>
<dbReference type="Pfam" id="PF01246">
    <property type="entry name" value="Ribosomal_L24e"/>
    <property type="match status" value="1"/>
</dbReference>
<accession>A0A9N8ZX94</accession>
<evidence type="ECO:0000259" key="5">
    <source>
        <dbReference type="Pfam" id="PF01246"/>
    </source>
</evidence>
<dbReference type="GO" id="GO:0003729">
    <property type="term" value="F:mRNA binding"/>
    <property type="evidence" value="ECO:0007669"/>
    <property type="project" value="TreeGrafter"/>
</dbReference>
<dbReference type="InterPro" id="IPR038630">
    <property type="entry name" value="L24e/L24_sf"/>
</dbReference>
<comment type="similarity">
    <text evidence="1">Belongs to the eukaryotic ribosomal protein eL24 family.</text>
</comment>
<dbReference type="PANTHER" id="PTHR10792:SF1">
    <property type="entry name" value="RIBOSOMAL PROTEIN L24"/>
    <property type="match status" value="1"/>
</dbReference>
<evidence type="ECO:0000256" key="1">
    <source>
        <dbReference type="ARBA" id="ARBA00005647"/>
    </source>
</evidence>
<keyword evidence="2" id="KW-0689">Ribosomal protein</keyword>
<feature type="compositionally biased region" description="Polar residues" evidence="4">
    <location>
        <begin position="148"/>
        <end position="164"/>
    </location>
</feature>
<dbReference type="EMBL" id="CAJVPJ010000313">
    <property type="protein sequence ID" value="CAG8510368.1"/>
    <property type="molecule type" value="Genomic_DNA"/>
</dbReference>
<dbReference type="GO" id="GO:0022625">
    <property type="term" value="C:cytosolic large ribosomal subunit"/>
    <property type="evidence" value="ECO:0007669"/>
    <property type="project" value="TreeGrafter"/>
</dbReference>